<dbReference type="EMBL" id="MVGC01000576">
    <property type="protein sequence ID" value="RJE18328.1"/>
    <property type="molecule type" value="Genomic_DNA"/>
</dbReference>
<accession>A0A3A2Z5F2</accession>
<dbReference type="AlphaFoldDB" id="A0A3A2Z5F2"/>
<name>A0A3A2Z5F2_9EURO</name>
<protein>
    <submittedName>
        <fullName evidence="1">Uncharacterized protein</fullName>
    </submittedName>
</protein>
<comment type="caution">
    <text evidence="1">The sequence shown here is derived from an EMBL/GenBank/DDBJ whole genome shotgun (WGS) entry which is preliminary data.</text>
</comment>
<dbReference type="Proteomes" id="UP000266188">
    <property type="component" value="Unassembled WGS sequence"/>
</dbReference>
<gene>
    <name evidence="1" type="ORF">PHISCL_09340</name>
</gene>
<evidence type="ECO:0000313" key="1">
    <source>
        <dbReference type="EMBL" id="RJE18328.1"/>
    </source>
</evidence>
<sequence length="360" mass="40660">MAQNPILHGGRTFSYSKDYHPKFKVWSSSMVFEYGLRRLLFVIKVASQVAARHEGLNTIPERRLTQEKLFLKDDILRIHQINIGGQIYISDISDTTDTGQSGTKSQDYKLGGSDYLAVKSDGIGITDIAFRATGAGPEWILGSYSSRQFPTQISVIRCADVYRLRIIRDTLKCRAIIPLNRTGAEPYFQSPLTLPQDSWIDSSFSVETELNKDDDPFAYFARATYIPFDTMKKLTFDIDPGRLGINELTANDPSPPERYTSICFEDPPTKLRFFVCAPRMFGVDVPNFTQFIINGQWQPPLPHQPTVFVLRGPILVEHVRGIWWGEQFPSIPTPIGVVVSKREELKNTVLKHSDSEPAAP</sequence>
<dbReference type="OrthoDB" id="4200744at2759"/>
<keyword evidence="2" id="KW-1185">Reference proteome</keyword>
<evidence type="ECO:0000313" key="2">
    <source>
        <dbReference type="Proteomes" id="UP000266188"/>
    </source>
</evidence>
<organism evidence="1 2">
    <name type="scientific">Aspergillus sclerotialis</name>
    <dbReference type="NCBI Taxonomy" id="2070753"/>
    <lineage>
        <taxon>Eukaryota</taxon>
        <taxon>Fungi</taxon>
        <taxon>Dikarya</taxon>
        <taxon>Ascomycota</taxon>
        <taxon>Pezizomycotina</taxon>
        <taxon>Eurotiomycetes</taxon>
        <taxon>Eurotiomycetidae</taxon>
        <taxon>Eurotiales</taxon>
        <taxon>Aspergillaceae</taxon>
        <taxon>Aspergillus</taxon>
        <taxon>Aspergillus subgen. Polypaecilum</taxon>
    </lineage>
</organism>
<proteinExistence type="predicted"/>
<reference evidence="2" key="1">
    <citation type="submission" date="2017-02" db="EMBL/GenBank/DDBJ databases">
        <authorList>
            <person name="Tafer H."/>
            <person name="Lopandic K."/>
        </authorList>
    </citation>
    <scope>NUCLEOTIDE SEQUENCE [LARGE SCALE GENOMIC DNA]</scope>
    <source>
        <strain evidence="2">CBS 366.77</strain>
    </source>
</reference>